<dbReference type="Gene3D" id="3.30.200.20">
    <property type="entry name" value="Phosphorylase Kinase, domain 1"/>
    <property type="match status" value="1"/>
</dbReference>
<dbReference type="PANTHER" id="PTHR48014">
    <property type="entry name" value="SERINE/THREONINE-PROTEIN KINASE FRAY2"/>
    <property type="match status" value="1"/>
</dbReference>
<dbReference type="GO" id="GO:0004672">
    <property type="term" value="F:protein kinase activity"/>
    <property type="evidence" value="ECO:0007669"/>
    <property type="project" value="InterPro"/>
</dbReference>
<sequence length="449" mass="50395">MATELSLVWPQVQSNYELYEIIKETEQHRIYRGICNFDADLDTGKAPHPREVAIKVIDADMLTIEQIETIRKEVISTRSNYHPNVVKYYTSFVCEENIWIVMELLHYCSIRQIMEELSPGGLTEPLVVYILYHVLVGLEYLHKQERAHRNLKGSHILVNKRGNIKLGDFAVSTSLVACGERNTATTLVGTLAWMAPEVLETNRKYTCMADIWSLGMVALELATGKNPFEGFPPMKIVKTLCGTGPESGRTPAAPPSFSKYFAEFVSACLQIDPNKRLSANKLLDMKVFRSMKKKEVFVQFLDSSKRKLRSMSFVHTEGTMTEKDALTNQASDDEYTETWTFNEEEQSGSIPLIQVLVGETPKAYAIVVRTIAQANVSFKLRAQELVVIGKIPPPPTVPGVTEWKTETGIPIPAKSTSFSKTVHFDSEIDTANISKKKQGTTFFVSIGKV</sequence>
<dbReference type="GO" id="GO:0005524">
    <property type="term" value="F:ATP binding"/>
    <property type="evidence" value="ECO:0007669"/>
    <property type="project" value="InterPro"/>
</dbReference>
<feature type="domain" description="Protein kinase" evidence="2">
    <location>
        <begin position="16"/>
        <end position="288"/>
    </location>
</feature>
<protein>
    <recommendedName>
        <fullName evidence="2">Protein kinase domain-containing protein</fullName>
    </recommendedName>
</protein>
<dbReference type="PANTHER" id="PTHR48014:SF21">
    <property type="entry name" value="SERINE_THREONINE-PROTEIN KINASE FRAY2"/>
    <property type="match status" value="1"/>
</dbReference>
<organism evidence="3">
    <name type="scientific">Vannella robusta</name>
    <dbReference type="NCBI Taxonomy" id="1487602"/>
    <lineage>
        <taxon>Eukaryota</taxon>
        <taxon>Amoebozoa</taxon>
        <taxon>Discosea</taxon>
        <taxon>Flabellinia</taxon>
        <taxon>Vannellidae</taxon>
        <taxon>Vannella</taxon>
    </lineage>
</organism>
<name>A0A7S4HTZ8_9EUKA</name>
<gene>
    <name evidence="3" type="ORF">VSP0166_LOCUS4463</name>
</gene>
<dbReference type="GO" id="GO:0043539">
    <property type="term" value="F:protein serine/threonine kinase activator activity"/>
    <property type="evidence" value="ECO:0007669"/>
    <property type="project" value="InterPro"/>
</dbReference>
<dbReference type="Pfam" id="PF00069">
    <property type="entry name" value="Pkinase"/>
    <property type="match status" value="1"/>
</dbReference>
<dbReference type="SUPFAM" id="SSF56112">
    <property type="entry name" value="Protein kinase-like (PK-like)"/>
    <property type="match status" value="1"/>
</dbReference>
<evidence type="ECO:0000259" key="2">
    <source>
        <dbReference type="PROSITE" id="PS50011"/>
    </source>
</evidence>
<dbReference type="AlphaFoldDB" id="A0A7S4HTZ8"/>
<accession>A0A7S4HTZ8</accession>
<evidence type="ECO:0000313" key="3">
    <source>
        <dbReference type="EMBL" id="CAE2209052.1"/>
    </source>
</evidence>
<comment type="similarity">
    <text evidence="1">Belongs to the protein kinase superfamily. STE Ser/Thr protein kinase family. STE20 subfamily.</text>
</comment>
<dbReference type="EMBL" id="HBKP01006202">
    <property type="protein sequence ID" value="CAE2209052.1"/>
    <property type="molecule type" value="Transcribed_RNA"/>
</dbReference>
<dbReference type="Gene3D" id="1.10.510.10">
    <property type="entry name" value="Transferase(Phosphotransferase) domain 1"/>
    <property type="match status" value="1"/>
</dbReference>
<reference evidence="3" key="1">
    <citation type="submission" date="2021-01" db="EMBL/GenBank/DDBJ databases">
        <authorList>
            <person name="Corre E."/>
            <person name="Pelletier E."/>
            <person name="Niang G."/>
            <person name="Scheremetjew M."/>
            <person name="Finn R."/>
            <person name="Kale V."/>
            <person name="Holt S."/>
            <person name="Cochrane G."/>
            <person name="Meng A."/>
            <person name="Brown T."/>
            <person name="Cohen L."/>
        </authorList>
    </citation>
    <scope>NUCLEOTIDE SEQUENCE</scope>
    <source>
        <strain evidence="3">DIVA3 518/3/11/1/6</strain>
    </source>
</reference>
<evidence type="ECO:0000256" key="1">
    <source>
        <dbReference type="ARBA" id="ARBA00008874"/>
    </source>
</evidence>
<dbReference type="InterPro" id="IPR011009">
    <property type="entry name" value="Kinase-like_dom_sf"/>
</dbReference>
<proteinExistence type="inferred from homology"/>
<dbReference type="InterPro" id="IPR047173">
    <property type="entry name" value="STRAD_A/B-like"/>
</dbReference>
<dbReference type="InterPro" id="IPR000719">
    <property type="entry name" value="Prot_kinase_dom"/>
</dbReference>
<dbReference type="PROSITE" id="PS50011">
    <property type="entry name" value="PROTEIN_KINASE_DOM"/>
    <property type="match status" value="1"/>
</dbReference>